<dbReference type="SUPFAM" id="SSF50129">
    <property type="entry name" value="GroES-like"/>
    <property type="match status" value="1"/>
</dbReference>
<dbReference type="InterPro" id="IPR051397">
    <property type="entry name" value="Zn-ADH-like_protein"/>
</dbReference>
<dbReference type="InterPro" id="IPR011032">
    <property type="entry name" value="GroES-like_sf"/>
</dbReference>
<name>A0A5S4WME7_9BRAD</name>
<dbReference type="RefSeq" id="WP_148752851.1">
    <property type="nucleotide sequence ID" value="NZ_VSSR01000033.1"/>
</dbReference>
<sequence length="325" mass="34487">MVRAVVCRALGAPEMLRLEEFPSRALKPGEVRVAIRAAGLNFPDVLMAAGEYQLKPELPFTPGMEAASDVTELGAEVKGVAVGDKVIVRMRHGAFTDEAVVTPSQLTPLPSNFDYAEGATYLAGHGTAYHALIDRGRVQPGEVLLVHGAGGGVGLAAVEIGKMLGATVIATASSDEKLAIAKARGADHLVRYDREPFRDAVKRITDGRGADVVFDPVGGEVFENSMRCIAWGARLLVIGFTGGIGSAKTNLLLIKGASVLGVRAGEAVRKNPALGEARLKALLQWAEEGKLRPNISHRLQLEDCAKAMRLLLDRKAIGRVALVME</sequence>
<accession>A0A5S4WME7</accession>
<comment type="caution">
    <text evidence="2">The sequence shown here is derived from an EMBL/GenBank/DDBJ whole genome shotgun (WGS) entry which is preliminary data.</text>
</comment>
<evidence type="ECO:0000259" key="1">
    <source>
        <dbReference type="SMART" id="SM00829"/>
    </source>
</evidence>
<reference evidence="2 3" key="1">
    <citation type="submission" date="2019-08" db="EMBL/GenBank/DDBJ databases">
        <title>Bradyrhizobium hipponensis sp. nov., a rhizobium isolated from a Lupinus angustifolius root nodule in Tunisia.</title>
        <authorList>
            <person name="Off K."/>
            <person name="Rejili M."/>
            <person name="Mars M."/>
            <person name="Brachmann A."/>
            <person name="Marin M."/>
        </authorList>
    </citation>
    <scope>NUCLEOTIDE SEQUENCE [LARGE SCALE GENOMIC DNA]</scope>
    <source>
        <strain evidence="2 3">CTAW11</strain>
    </source>
</reference>
<proteinExistence type="predicted"/>
<dbReference type="InterPro" id="IPR020843">
    <property type="entry name" value="ER"/>
</dbReference>
<dbReference type="SMART" id="SM00829">
    <property type="entry name" value="PKS_ER"/>
    <property type="match status" value="1"/>
</dbReference>
<dbReference type="InterPro" id="IPR013149">
    <property type="entry name" value="ADH-like_C"/>
</dbReference>
<dbReference type="SUPFAM" id="SSF51735">
    <property type="entry name" value="NAD(P)-binding Rossmann-fold domains"/>
    <property type="match status" value="1"/>
</dbReference>
<feature type="domain" description="Enoyl reductase (ER)" evidence="1">
    <location>
        <begin position="11"/>
        <end position="322"/>
    </location>
</feature>
<evidence type="ECO:0000313" key="3">
    <source>
        <dbReference type="Proteomes" id="UP000324853"/>
    </source>
</evidence>
<dbReference type="Gene3D" id="3.90.180.10">
    <property type="entry name" value="Medium-chain alcohol dehydrogenases, catalytic domain"/>
    <property type="match status" value="1"/>
</dbReference>
<dbReference type="OrthoDB" id="4190732at2"/>
<dbReference type="CDD" id="cd08241">
    <property type="entry name" value="QOR1"/>
    <property type="match status" value="1"/>
</dbReference>
<dbReference type="EMBL" id="VSSR01000033">
    <property type="protein sequence ID" value="TYL82833.1"/>
    <property type="molecule type" value="Genomic_DNA"/>
</dbReference>
<dbReference type="PANTHER" id="PTHR43677">
    <property type="entry name" value="SHORT-CHAIN DEHYDROGENASE/REDUCTASE"/>
    <property type="match status" value="1"/>
</dbReference>
<evidence type="ECO:0000313" key="2">
    <source>
        <dbReference type="EMBL" id="TYL82833.1"/>
    </source>
</evidence>
<dbReference type="Gene3D" id="3.40.50.720">
    <property type="entry name" value="NAD(P)-binding Rossmann-like Domain"/>
    <property type="match status" value="1"/>
</dbReference>
<dbReference type="InterPro" id="IPR013154">
    <property type="entry name" value="ADH-like_N"/>
</dbReference>
<gene>
    <name evidence="2" type="ORF">FXB38_20800</name>
</gene>
<dbReference type="Proteomes" id="UP000324853">
    <property type="component" value="Unassembled WGS sequence"/>
</dbReference>
<dbReference type="Pfam" id="PF00107">
    <property type="entry name" value="ADH_zinc_N"/>
    <property type="match status" value="1"/>
</dbReference>
<dbReference type="GO" id="GO:0016491">
    <property type="term" value="F:oxidoreductase activity"/>
    <property type="evidence" value="ECO:0007669"/>
    <property type="project" value="InterPro"/>
</dbReference>
<protein>
    <submittedName>
        <fullName evidence="2">NADPH:quinone oxidoreductase family protein</fullName>
    </submittedName>
</protein>
<dbReference type="Pfam" id="PF08240">
    <property type="entry name" value="ADH_N"/>
    <property type="match status" value="1"/>
</dbReference>
<dbReference type="AlphaFoldDB" id="A0A5S4WME7"/>
<keyword evidence="3" id="KW-1185">Reference proteome</keyword>
<dbReference type="InterPro" id="IPR036291">
    <property type="entry name" value="NAD(P)-bd_dom_sf"/>
</dbReference>
<dbReference type="PANTHER" id="PTHR43677:SF4">
    <property type="entry name" value="QUINONE OXIDOREDUCTASE-LIKE PROTEIN 2"/>
    <property type="match status" value="1"/>
</dbReference>
<organism evidence="2 3">
    <name type="scientific">Bradyrhizobium cytisi</name>
    <dbReference type="NCBI Taxonomy" id="515489"/>
    <lineage>
        <taxon>Bacteria</taxon>
        <taxon>Pseudomonadati</taxon>
        <taxon>Pseudomonadota</taxon>
        <taxon>Alphaproteobacteria</taxon>
        <taxon>Hyphomicrobiales</taxon>
        <taxon>Nitrobacteraceae</taxon>
        <taxon>Bradyrhizobium</taxon>
    </lineage>
</organism>